<dbReference type="AlphaFoldDB" id="A0A1J5JLX1"/>
<proteinExistence type="predicted"/>
<evidence type="ECO:0000313" key="2">
    <source>
        <dbReference type="Proteomes" id="UP000182743"/>
    </source>
</evidence>
<gene>
    <name evidence="1" type="ORF">MOOR_26770</name>
</gene>
<dbReference type="Proteomes" id="UP000182743">
    <property type="component" value="Unassembled WGS sequence"/>
</dbReference>
<name>A0A1J5JLX1_NEOTH</name>
<comment type="caution">
    <text evidence="1">The sequence shown here is derived from an EMBL/GenBank/DDBJ whole genome shotgun (WGS) entry which is preliminary data.</text>
</comment>
<reference evidence="1 2" key="1">
    <citation type="submission" date="2016-08" db="EMBL/GenBank/DDBJ databases">
        <title>Genome-based comparison of Moorella thermoacetic strains.</title>
        <authorList>
            <person name="Poehlein A."/>
            <person name="Bengelsdorf F.R."/>
            <person name="Esser C."/>
            <person name="Duerre P."/>
            <person name="Daniel R."/>
        </authorList>
    </citation>
    <scope>NUCLEOTIDE SEQUENCE [LARGE SCALE GENOMIC DNA]</scope>
    <source>
        <strain evidence="1 2">DSM 11768</strain>
    </source>
</reference>
<evidence type="ECO:0000313" key="1">
    <source>
        <dbReference type="EMBL" id="OIQ07723.1"/>
    </source>
</evidence>
<sequence>MAPQAVTLLVKAHPVAPQGGHPGRLHTGHSTADDHDLFGFWRPADGVLLFPAAGRVHRTGKGPAQEAPAQAAVVAADTGPDILAPPGHDLVNPVRIREKAAADGDHIGLALDQGLLCQPRYLQPASHDHRYLHHFL</sequence>
<protein>
    <submittedName>
        <fullName evidence="1">Uncharacterized protein</fullName>
    </submittedName>
</protein>
<accession>A0A1J5JLX1</accession>
<dbReference type="EMBL" id="MIHH01000031">
    <property type="protein sequence ID" value="OIQ07723.1"/>
    <property type="molecule type" value="Genomic_DNA"/>
</dbReference>
<organism evidence="1 2">
    <name type="scientific">Neomoorella thermoacetica</name>
    <name type="common">Clostridium thermoaceticum</name>
    <dbReference type="NCBI Taxonomy" id="1525"/>
    <lineage>
        <taxon>Bacteria</taxon>
        <taxon>Bacillati</taxon>
        <taxon>Bacillota</taxon>
        <taxon>Clostridia</taxon>
        <taxon>Neomoorellales</taxon>
        <taxon>Neomoorellaceae</taxon>
        <taxon>Neomoorella</taxon>
    </lineage>
</organism>